<proteinExistence type="predicted"/>
<protein>
    <submittedName>
        <fullName evidence="1">Uncharacterized protein</fullName>
    </submittedName>
</protein>
<keyword evidence="2" id="KW-1185">Reference proteome</keyword>
<gene>
    <name evidence="1" type="ORF">BpHYR1_048327</name>
</gene>
<dbReference type="EMBL" id="REGN01011523">
    <property type="protein sequence ID" value="RMZ97269.1"/>
    <property type="molecule type" value="Genomic_DNA"/>
</dbReference>
<accession>A0A3M7PE51</accession>
<evidence type="ECO:0000313" key="2">
    <source>
        <dbReference type="Proteomes" id="UP000276133"/>
    </source>
</evidence>
<dbReference type="AlphaFoldDB" id="A0A3M7PE51"/>
<name>A0A3M7PE51_BRAPC</name>
<comment type="caution">
    <text evidence="1">The sequence shown here is derived from an EMBL/GenBank/DDBJ whole genome shotgun (WGS) entry which is preliminary data.</text>
</comment>
<dbReference type="Proteomes" id="UP000276133">
    <property type="component" value="Unassembled WGS sequence"/>
</dbReference>
<sequence>MGSRVYHMSMYRVTAFSYYDTTLNKLFYKRYILKNFNRHIPPSPSTAELFQDLTNQSHSHSHSFTLDIALKWLNRKREPIFNEIKTLIELKSKKFNSIGLLFNPMIEITS</sequence>
<organism evidence="1 2">
    <name type="scientific">Brachionus plicatilis</name>
    <name type="common">Marine rotifer</name>
    <name type="synonym">Brachionus muelleri</name>
    <dbReference type="NCBI Taxonomy" id="10195"/>
    <lineage>
        <taxon>Eukaryota</taxon>
        <taxon>Metazoa</taxon>
        <taxon>Spiralia</taxon>
        <taxon>Gnathifera</taxon>
        <taxon>Rotifera</taxon>
        <taxon>Eurotatoria</taxon>
        <taxon>Monogononta</taxon>
        <taxon>Pseudotrocha</taxon>
        <taxon>Ploima</taxon>
        <taxon>Brachionidae</taxon>
        <taxon>Brachionus</taxon>
    </lineage>
</organism>
<reference evidence="1 2" key="1">
    <citation type="journal article" date="2018" name="Sci. Rep.">
        <title>Genomic signatures of local adaptation to the degree of environmental predictability in rotifers.</title>
        <authorList>
            <person name="Franch-Gras L."/>
            <person name="Hahn C."/>
            <person name="Garcia-Roger E.M."/>
            <person name="Carmona M.J."/>
            <person name="Serra M."/>
            <person name="Gomez A."/>
        </authorList>
    </citation>
    <scope>NUCLEOTIDE SEQUENCE [LARGE SCALE GENOMIC DNA]</scope>
    <source>
        <strain evidence="1">HYR1</strain>
    </source>
</reference>
<evidence type="ECO:0000313" key="1">
    <source>
        <dbReference type="EMBL" id="RMZ97269.1"/>
    </source>
</evidence>